<dbReference type="Proteomes" id="UP001620597">
    <property type="component" value="Unassembled WGS sequence"/>
</dbReference>
<keyword evidence="1" id="KW-0812">Transmembrane</keyword>
<comment type="caution">
    <text evidence="2">The sequence shown here is derived from an EMBL/GenBank/DDBJ whole genome shotgun (WGS) entry which is preliminary data.</text>
</comment>
<protein>
    <recommendedName>
        <fullName evidence="4">Mercuric transport protein MerT</fullName>
    </recommendedName>
</protein>
<keyword evidence="3" id="KW-1185">Reference proteome</keyword>
<feature type="transmembrane region" description="Helical" evidence="1">
    <location>
        <begin position="95"/>
        <end position="121"/>
    </location>
</feature>
<dbReference type="EMBL" id="JBBKTX010000043">
    <property type="protein sequence ID" value="MFK4754765.1"/>
    <property type="molecule type" value="Genomic_DNA"/>
</dbReference>
<name>A0ABW8NQB2_9GAMM</name>
<evidence type="ECO:0000313" key="3">
    <source>
        <dbReference type="Proteomes" id="UP001620597"/>
    </source>
</evidence>
<organism evidence="2 3">
    <name type="scientific">Oceanobacter antarcticus</name>
    <dbReference type="NCBI Taxonomy" id="3133425"/>
    <lineage>
        <taxon>Bacteria</taxon>
        <taxon>Pseudomonadati</taxon>
        <taxon>Pseudomonadota</taxon>
        <taxon>Gammaproteobacteria</taxon>
        <taxon>Oceanospirillales</taxon>
        <taxon>Oceanospirillaceae</taxon>
        <taxon>Oceanobacter</taxon>
    </lineage>
</organism>
<sequence length="124" mass="13757">MDKEQMKTDTSLFSGLGLALIGTTCCALPIALVTLGMGSAVVSMVSAMPWLTTLSQYKAIVFSLTTAVLIFSYWRLHRIKACSLADKYHLRWQKAVLWSSSAILLLSLFAAYVLLPITLWLERL</sequence>
<proteinExistence type="predicted"/>
<keyword evidence="1" id="KW-1133">Transmembrane helix</keyword>
<keyword evidence="1" id="KW-0472">Membrane</keyword>
<evidence type="ECO:0000313" key="2">
    <source>
        <dbReference type="EMBL" id="MFK4754765.1"/>
    </source>
</evidence>
<feature type="transmembrane region" description="Helical" evidence="1">
    <location>
        <begin position="57"/>
        <end position="74"/>
    </location>
</feature>
<evidence type="ECO:0008006" key="4">
    <source>
        <dbReference type="Google" id="ProtNLM"/>
    </source>
</evidence>
<reference evidence="2 3" key="1">
    <citation type="submission" date="2024-03" db="EMBL/GenBank/DDBJ databases">
        <title>High-quality draft genome sequence of Oceanobacter sp. wDCs-4.</title>
        <authorList>
            <person name="Dong C."/>
        </authorList>
    </citation>
    <scope>NUCLEOTIDE SEQUENCE [LARGE SCALE GENOMIC DNA]</scope>
    <source>
        <strain evidence="3">wDCs-4</strain>
    </source>
</reference>
<accession>A0ABW8NQB2</accession>
<gene>
    <name evidence="2" type="ORF">WG929_20390</name>
</gene>
<evidence type="ECO:0000256" key="1">
    <source>
        <dbReference type="SAM" id="Phobius"/>
    </source>
</evidence>
<feature type="transmembrane region" description="Helical" evidence="1">
    <location>
        <begin position="12"/>
        <end position="37"/>
    </location>
</feature>